<feature type="coiled-coil region" evidence="1">
    <location>
        <begin position="260"/>
        <end position="291"/>
    </location>
</feature>
<proteinExistence type="predicted"/>
<accession>A0ABN9T2U5</accession>
<evidence type="ECO:0000256" key="1">
    <source>
        <dbReference type="SAM" id="Coils"/>
    </source>
</evidence>
<evidence type="ECO:0000313" key="4">
    <source>
        <dbReference type="Proteomes" id="UP001189429"/>
    </source>
</evidence>
<feature type="region of interest" description="Disordered" evidence="2">
    <location>
        <begin position="1"/>
        <end position="29"/>
    </location>
</feature>
<feature type="compositionally biased region" description="Basic residues" evidence="2">
    <location>
        <begin position="1"/>
        <end position="13"/>
    </location>
</feature>
<evidence type="ECO:0008006" key="5">
    <source>
        <dbReference type="Google" id="ProtNLM"/>
    </source>
</evidence>
<keyword evidence="1" id="KW-0175">Coiled coil</keyword>
<feature type="region of interest" description="Disordered" evidence="2">
    <location>
        <begin position="410"/>
        <end position="452"/>
    </location>
</feature>
<evidence type="ECO:0000256" key="2">
    <source>
        <dbReference type="SAM" id="MobiDB-lite"/>
    </source>
</evidence>
<dbReference type="InterPro" id="IPR009091">
    <property type="entry name" value="RCC1/BLIP-II"/>
</dbReference>
<organism evidence="3 4">
    <name type="scientific">Prorocentrum cordatum</name>
    <dbReference type="NCBI Taxonomy" id="2364126"/>
    <lineage>
        <taxon>Eukaryota</taxon>
        <taxon>Sar</taxon>
        <taxon>Alveolata</taxon>
        <taxon>Dinophyceae</taxon>
        <taxon>Prorocentrales</taxon>
        <taxon>Prorocentraceae</taxon>
        <taxon>Prorocentrum</taxon>
    </lineage>
</organism>
<comment type="caution">
    <text evidence="3">The sequence shown here is derived from an EMBL/GenBank/DDBJ whole genome shotgun (WGS) entry which is preliminary data.</text>
</comment>
<feature type="compositionally biased region" description="Basic and acidic residues" evidence="2">
    <location>
        <begin position="18"/>
        <end position="27"/>
    </location>
</feature>
<feature type="compositionally biased region" description="Low complexity" evidence="2">
    <location>
        <begin position="416"/>
        <end position="435"/>
    </location>
</feature>
<name>A0ABN9T2U5_9DINO</name>
<reference evidence="3" key="1">
    <citation type="submission" date="2023-10" db="EMBL/GenBank/DDBJ databases">
        <authorList>
            <person name="Chen Y."/>
            <person name="Shah S."/>
            <person name="Dougan E. K."/>
            <person name="Thang M."/>
            <person name="Chan C."/>
        </authorList>
    </citation>
    <scope>NUCLEOTIDE SEQUENCE [LARGE SCALE GENOMIC DNA]</scope>
</reference>
<gene>
    <name evidence="3" type="ORF">PCOR1329_LOCUS35015</name>
</gene>
<keyword evidence="4" id="KW-1185">Reference proteome</keyword>
<dbReference type="Gene3D" id="2.130.10.30">
    <property type="entry name" value="Regulator of chromosome condensation 1/beta-lactamase-inhibitor protein II"/>
    <property type="match status" value="1"/>
</dbReference>
<protein>
    <recommendedName>
        <fullName evidence="5">Cilia- and flagella-associated protein 157</fullName>
    </recommendedName>
</protein>
<dbReference type="Proteomes" id="UP001189429">
    <property type="component" value="Unassembled WGS sequence"/>
</dbReference>
<dbReference type="EMBL" id="CAUYUJ010014282">
    <property type="protein sequence ID" value="CAK0839304.1"/>
    <property type="molecule type" value="Genomic_DNA"/>
</dbReference>
<sequence>MVGNKTHTKRKTTLRPSPGKDDSEPFGKRCQRQAQGSLAVRSCGCGPESSTCVTDDGEVYVWGAASHYLFTGGGHAYARGEHCTLPVRVRGLPRAIGADSLIPSDVSVYRDRIACAVGHRDMEKEISSLQNSFKHRSKQLAALTKSKRRDAASAGQDGEADDLRLEELRELDKEFAKTAADMHQRLAAITRDWQRTTAELGDVAREVATCDQQDRALAERSGALQAAMQKAHNSSNPQLVGDLKDVTYFKESNRRTKLRYVERREELDRQEQHLAEEKQLAEREIKRVEGQRKMIRLLQRGELSSKSAATAALEAGFKAAARKRAELAASDPALLAGSGCFSGLTEVLQVADSAVDSTSTRLREVTTVSGGGASVVLEETLEAIVRLRTECIALARARLWRLQRSDRAPSLAPVLGDDSGAASPGASGVGASAQPSHRHHRRPKGSTAHRLP</sequence>
<evidence type="ECO:0000313" key="3">
    <source>
        <dbReference type="EMBL" id="CAK0839304.1"/>
    </source>
</evidence>